<accession>E7RMH0</accession>
<evidence type="ECO:0000313" key="7">
    <source>
        <dbReference type="EMBL" id="EFZ37951.1"/>
    </source>
</evidence>
<feature type="transmembrane region" description="Helical" evidence="5">
    <location>
        <begin position="75"/>
        <end position="92"/>
    </location>
</feature>
<dbReference type="PANTHER" id="PTHR31310">
    <property type="match status" value="1"/>
</dbReference>
<comment type="caution">
    <text evidence="7">The sequence shown here is derived from an EMBL/GenBank/DDBJ whole genome shotgun (WGS) entry which is preliminary data.</text>
</comment>
<gene>
    <name evidence="7" type="ORF">HMPREF0663_10320</name>
</gene>
<dbReference type="HOGENOM" id="CLU_062218_0_0_10"/>
<dbReference type="Proteomes" id="UP000005580">
    <property type="component" value="Unassembled WGS sequence"/>
</dbReference>
<feature type="transmembrane region" description="Helical" evidence="5">
    <location>
        <begin position="142"/>
        <end position="161"/>
    </location>
</feature>
<evidence type="ECO:0000256" key="1">
    <source>
        <dbReference type="ARBA" id="ARBA00004141"/>
    </source>
</evidence>
<keyword evidence="3 5" id="KW-1133">Transmembrane helix</keyword>
<feature type="transmembrane region" description="Helical" evidence="5">
    <location>
        <begin position="20"/>
        <end position="39"/>
    </location>
</feature>
<keyword evidence="2 5" id="KW-0812">Transmembrane</keyword>
<dbReference type="InterPro" id="IPR052185">
    <property type="entry name" value="IPC_Synthase-Related"/>
</dbReference>
<keyword evidence="8" id="KW-1185">Reference proteome</keyword>
<dbReference type="Pfam" id="PF14378">
    <property type="entry name" value="PAP2_3"/>
    <property type="match status" value="1"/>
</dbReference>
<dbReference type="InterPro" id="IPR026841">
    <property type="entry name" value="Aur1/Ipt1"/>
</dbReference>
<protein>
    <submittedName>
        <fullName evidence="7">PAP2 family protein</fullName>
    </submittedName>
</protein>
<dbReference type="eggNOG" id="COG0671">
    <property type="taxonomic scope" value="Bacteria"/>
</dbReference>
<evidence type="ECO:0000256" key="4">
    <source>
        <dbReference type="ARBA" id="ARBA00023136"/>
    </source>
</evidence>
<dbReference type="RefSeq" id="WP_004369009.1">
    <property type="nucleotide sequence ID" value="NZ_GL833119.1"/>
</dbReference>
<proteinExistence type="predicted"/>
<dbReference type="SUPFAM" id="SSF48317">
    <property type="entry name" value="Acid phosphatase/Vanadium-dependent haloperoxidase"/>
    <property type="match status" value="1"/>
</dbReference>
<evidence type="ECO:0000313" key="8">
    <source>
        <dbReference type="Proteomes" id="UP000005580"/>
    </source>
</evidence>
<feature type="transmembrane region" description="Helical" evidence="5">
    <location>
        <begin position="51"/>
        <end position="68"/>
    </location>
</feature>
<reference evidence="7" key="1">
    <citation type="submission" date="2011-01" db="EMBL/GenBank/DDBJ databases">
        <authorList>
            <person name="Muzny D."/>
            <person name="Qin X."/>
            <person name="Buhay C."/>
            <person name="Dugan-Rocha S."/>
            <person name="Ding Y."/>
            <person name="Chen G."/>
            <person name="Hawes A."/>
            <person name="Holder M."/>
            <person name="Jhangiani S."/>
            <person name="Johnson A."/>
            <person name="Khan Z."/>
            <person name="Li Z."/>
            <person name="Liu W."/>
            <person name="Liu X."/>
            <person name="Perez L."/>
            <person name="Shen H."/>
            <person name="Wang Q."/>
            <person name="Watt J."/>
            <person name="Xi L."/>
            <person name="Xin Y."/>
            <person name="Zhou J."/>
            <person name="Deng J."/>
            <person name="Jiang H."/>
            <person name="Liu Y."/>
            <person name="Qu J."/>
            <person name="Song X.-Z."/>
            <person name="Zhang L."/>
            <person name="Villasana D."/>
            <person name="Johnson A."/>
            <person name="Liu J."/>
            <person name="Liyanage D."/>
            <person name="Lorensuhewa L."/>
            <person name="Robinson T."/>
            <person name="Song A."/>
            <person name="Song B.-B."/>
            <person name="Dinh H."/>
            <person name="Thornton R."/>
            <person name="Coyle M."/>
            <person name="Francisco L."/>
            <person name="Jackson L."/>
            <person name="Javaid M."/>
            <person name="Korchina V."/>
            <person name="Kovar C."/>
            <person name="Mata R."/>
            <person name="Mathew T."/>
            <person name="Ngo R."/>
            <person name="Nguyen L."/>
            <person name="Nguyen N."/>
            <person name="Okwuonu G."/>
            <person name="Ongeri F."/>
            <person name="Pham C."/>
            <person name="Simmons D."/>
            <person name="Wilczek-Boney K."/>
            <person name="Hale W."/>
            <person name="Jakkamsetti A."/>
            <person name="Pham P."/>
            <person name="Ruth R."/>
            <person name="San Lucas F."/>
            <person name="Warren J."/>
            <person name="Zhang J."/>
            <person name="Zhao Z."/>
            <person name="Zhou C."/>
            <person name="Zhu D."/>
            <person name="Lee S."/>
            <person name="Bess C."/>
            <person name="Blankenburg K."/>
            <person name="Forbes L."/>
            <person name="Fu Q."/>
            <person name="Gubbala S."/>
            <person name="Hirani K."/>
            <person name="Jayaseelan J.C."/>
            <person name="Lara F."/>
            <person name="Munidasa M."/>
            <person name="Palculict T."/>
            <person name="Patil S."/>
            <person name="Pu L.-L."/>
            <person name="Saada N."/>
            <person name="Tang L."/>
            <person name="Weissenberger G."/>
            <person name="Zhu Y."/>
            <person name="Hemphill L."/>
            <person name="Shang Y."/>
            <person name="Youmans B."/>
            <person name="Ayvaz T."/>
            <person name="Ross M."/>
            <person name="Santibanez J."/>
            <person name="Aqrawi P."/>
            <person name="Gross S."/>
            <person name="Joshi V."/>
            <person name="Fowler G."/>
            <person name="Nazareth L."/>
            <person name="Reid J."/>
            <person name="Worley K."/>
            <person name="Petrosino J."/>
            <person name="Highlander S."/>
            <person name="Gibbs R."/>
        </authorList>
    </citation>
    <scope>NUCLEOTIDE SEQUENCE [LARGE SCALE GENOMIC DNA]</scope>
    <source>
        <strain evidence="7">ATCC 33269</strain>
    </source>
</reference>
<dbReference type="GO" id="GO:0016020">
    <property type="term" value="C:membrane"/>
    <property type="evidence" value="ECO:0007669"/>
    <property type="project" value="UniProtKB-SubCell"/>
</dbReference>
<dbReference type="AlphaFoldDB" id="E7RMH0"/>
<evidence type="ECO:0000256" key="5">
    <source>
        <dbReference type="SAM" id="Phobius"/>
    </source>
</evidence>
<feature type="domain" description="Inositolphosphotransferase Aur1/Ipt1" evidence="6">
    <location>
        <begin position="111"/>
        <end position="306"/>
    </location>
</feature>
<evidence type="ECO:0000256" key="2">
    <source>
        <dbReference type="ARBA" id="ARBA00022692"/>
    </source>
</evidence>
<dbReference type="PANTHER" id="PTHR31310:SF7">
    <property type="entry name" value="PA-PHOSPHATASE RELATED-FAMILY PROTEIN DDB_G0268928"/>
    <property type="match status" value="1"/>
</dbReference>
<dbReference type="Gene3D" id="1.20.144.10">
    <property type="entry name" value="Phosphatidic acid phosphatase type 2/haloperoxidase"/>
    <property type="match status" value="1"/>
</dbReference>
<keyword evidence="4 5" id="KW-0472">Membrane</keyword>
<dbReference type="EMBL" id="AEPE02000002">
    <property type="protein sequence ID" value="EFZ37951.1"/>
    <property type="molecule type" value="Genomic_DNA"/>
</dbReference>
<feature type="transmembrane region" description="Helical" evidence="5">
    <location>
        <begin position="168"/>
        <end position="188"/>
    </location>
</feature>
<sequence length="321" mass="36981">MANLLADLFRIEKKPKRGLLAFEWVMLAYMVFTLIIVFFTYTKLANPEEMVWGRIRAVAMTAAVWLVYRLAPCKITLLARVLLQLGLLAWWYPDTYEINRIFPNLDYIFAEWEQQLFGFQPALVFASAFSSPIVSELMDLGYASYYPMIVFVAFFFFFYRYKDFEQCAFVILASFFAYYVIFDLLPVAGPTFYYKAVGTDKIAGGIFPALHHYFDIHQDCLPSPGYTNGLFYNLVESAKAAGERPTAAFPSSHVGISTVCMLLAWHARSRKLLLLLLPFYVLLFFSTVYIQAHYAIDAIAGVLTGGLFYFGFMRVYRVWQR</sequence>
<comment type="subcellular location">
    <subcellularLocation>
        <location evidence="1">Membrane</location>
        <topology evidence="1">Multi-pass membrane protein</topology>
    </subcellularLocation>
</comment>
<dbReference type="STRING" id="28134.SAMN05444288_0538"/>
<organism evidence="7 8">
    <name type="scientific">Hoylesella oralis ATCC 33269</name>
    <dbReference type="NCBI Taxonomy" id="873533"/>
    <lineage>
        <taxon>Bacteria</taxon>
        <taxon>Pseudomonadati</taxon>
        <taxon>Bacteroidota</taxon>
        <taxon>Bacteroidia</taxon>
        <taxon>Bacteroidales</taxon>
        <taxon>Prevotellaceae</taxon>
        <taxon>Hoylesella</taxon>
    </lineage>
</organism>
<dbReference type="InterPro" id="IPR036938">
    <property type="entry name" value="PAP2/HPO_sf"/>
</dbReference>
<feature type="transmembrane region" description="Helical" evidence="5">
    <location>
        <begin position="298"/>
        <end position="316"/>
    </location>
</feature>
<feature type="transmembrane region" description="Helical" evidence="5">
    <location>
        <begin position="272"/>
        <end position="292"/>
    </location>
</feature>
<evidence type="ECO:0000256" key="3">
    <source>
        <dbReference type="ARBA" id="ARBA00022989"/>
    </source>
</evidence>
<feature type="transmembrane region" description="Helical" evidence="5">
    <location>
        <begin position="247"/>
        <end position="265"/>
    </location>
</feature>
<evidence type="ECO:0000259" key="6">
    <source>
        <dbReference type="Pfam" id="PF14378"/>
    </source>
</evidence>
<name>E7RMH0_9BACT</name>